<accession>A0ABQ0IAQ4</accession>
<evidence type="ECO:0000256" key="1">
    <source>
        <dbReference type="SAM" id="Phobius"/>
    </source>
</evidence>
<keyword evidence="3" id="KW-1185">Reference proteome</keyword>
<evidence type="ECO:0000313" key="2">
    <source>
        <dbReference type="EMBL" id="GAC06454.1"/>
    </source>
</evidence>
<evidence type="ECO:0000313" key="3">
    <source>
        <dbReference type="Proteomes" id="UP000008372"/>
    </source>
</evidence>
<dbReference type="Proteomes" id="UP000008372">
    <property type="component" value="Unassembled WGS sequence"/>
</dbReference>
<organism evidence="2 3">
    <name type="scientific">Paraglaciecola agarilytica NO2</name>
    <dbReference type="NCBI Taxonomy" id="1125747"/>
    <lineage>
        <taxon>Bacteria</taxon>
        <taxon>Pseudomonadati</taxon>
        <taxon>Pseudomonadota</taxon>
        <taxon>Gammaproteobacteria</taxon>
        <taxon>Alteromonadales</taxon>
        <taxon>Alteromonadaceae</taxon>
        <taxon>Paraglaciecola</taxon>
    </lineage>
</organism>
<comment type="caution">
    <text evidence="2">The sequence shown here is derived from an EMBL/GenBank/DDBJ whole genome shotgun (WGS) entry which is preliminary data.</text>
</comment>
<keyword evidence="1" id="KW-0812">Transmembrane</keyword>
<dbReference type="EMBL" id="BAEK01000067">
    <property type="protein sequence ID" value="GAC06454.1"/>
    <property type="molecule type" value="Genomic_DNA"/>
</dbReference>
<protein>
    <submittedName>
        <fullName evidence="2">Uncharacterized protein</fullName>
    </submittedName>
</protein>
<keyword evidence="1" id="KW-0472">Membrane</keyword>
<feature type="transmembrane region" description="Helical" evidence="1">
    <location>
        <begin position="53"/>
        <end position="71"/>
    </location>
</feature>
<sequence length="80" mass="9275">MGFLFVTVSYLLGPSSRIHYLVLILFFTFLGSAENIRFGSFYDALYQAPFQEFYYGGLVAAFIFVSFYLFTRIRKSVPNK</sequence>
<proteinExistence type="predicted"/>
<feature type="transmembrane region" description="Helical" evidence="1">
    <location>
        <begin position="20"/>
        <end position="41"/>
    </location>
</feature>
<reference evidence="2 3" key="1">
    <citation type="journal article" date="2014" name="Environ. Microbiol.">
        <title>Comparative genomics of the marine bacterial genus Glaciecola reveals the high degree of genomic diversity and genomic characteristic for cold adaptation.</title>
        <authorList>
            <person name="Qin Q.L."/>
            <person name="Xie B.B."/>
            <person name="Yu Y."/>
            <person name="Shu Y.L."/>
            <person name="Rong J.C."/>
            <person name="Zhang Y.J."/>
            <person name="Zhao D.L."/>
            <person name="Chen X.L."/>
            <person name="Zhang X.Y."/>
            <person name="Chen B."/>
            <person name="Zhou B.C."/>
            <person name="Zhang Y.Z."/>
        </authorList>
    </citation>
    <scope>NUCLEOTIDE SEQUENCE [LARGE SCALE GENOMIC DNA]</scope>
    <source>
        <strain evidence="2 3">NO2</strain>
    </source>
</reference>
<name>A0ABQ0IAQ4_9ALTE</name>
<keyword evidence="1" id="KW-1133">Transmembrane helix</keyword>
<gene>
    <name evidence="2" type="ORF">GAGA_3621</name>
</gene>